<gene>
    <name evidence="3" type="ORF">SAMN05421852_10867</name>
</gene>
<feature type="transmembrane region" description="Helical" evidence="2">
    <location>
        <begin position="34"/>
        <end position="53"/>
    </location>
</feature>
<proteinExistence type="predicted"/>
<name>A0A1I3QRZ6_9BACL</name>
<accession>A0A1I3QRZ6</accession>
<evidence type="ECO:0000256" key="2">
    <source>
        <dbReference type="SAM" id="Phobius"/>
    </source>
</evidence>
<feature type="compositionally biased region" description="Basic and acidic residues" evidence="1">
    <location>
        <begin position="123"/>
        <end position="136"/>
    </location>
</feature>
<organism evidence="3 4">
    <name type="scientific">Thermoflavimicrobium dichotomicum</name>
    <dbReference type="NCBI Taxonomy" id="46223"/>
    <lineage>
        <taxon>Bacteria</taxon>
        <taxon>Bacillati</taxon>
        <taxon>Bacillota</taxon>
        <taxon>Bacilli</taxon>
        <taxon>Bacillales</taxon>
        <taxon>Thermoactinomycetaceae</taxon>
        <taxon>Thermoflavimicrobium</taxon>
    </lineage>
</organism>
<feature type="region of interest" description="Disordered" evidence="1">
    <location>
        <begin position="108"/>
        <end position="136"/>
    </location>
</feature>
<evidence type="ECO:0000313" key="4">
    <source>
        <dbReference type="Proteomes" id="UP000199545"/>
    </source>
</evidence>
<dbReference type="Proteomes" id="UP000199545">
    <property type="component" value="Unassembled WGS sequence"/>
</dbReference>
<keyword evidence="4" id="KW-1185">Reference proteome</keyword>
<dbReference type="AlphaFoldDB" id="A0A1I3QRZ6"/>
<keyword evidence="2" id="KW-1133">Transmembrane helix</keyword>
<keyword evidence="2" id="KW-0812">Transmembrane</keyword>
<evidence type="ECO:0000256" key="1">
    <source>
        <dbReference type="SAM" id="MobiDB-lite"/>
    </source>
</evidence>
<dbReference type="EMBL" id="FORR01000008">
    <property type="protein sequence ID" value="SFJ36580.1"/>
    <property type="molecule type" value="Genomic_DNA"/>
</dbReference>
<protein>
    <submittedName>
        <fullName evidence="3">Uncharacterized protein</fullName>
    </submittedName>
</protein>
<reference evidence="3 4" key="1">
    <citation type="submission" date="2016-10" db="EMBL/GenBank/DDBJ databases">
        <authorList>
            <person name="de Groot N.N."/>
        </authorList>
    </citation>
    <scope>NUCLEOTIDE SEQUENCE [LARGE SCALE GENOMIC DNA]</scope>
    <source>
        <strain evidence="3 4">DSM 44778</strain>
    </source>
</reference>
<keyword evidence="2" id="KW-0472">Membrane</keyword>
<evidence type="ECO:0000313" key="3">
    <source>
        <dbReference type="EMBL" id="SFJ36580.1"/>
    </source>
</evidence>
<dbReference type="STRING" id="46223.SAMN05421852_10867"/>
<sequence>MGCEIQSITETVFNPLREHSYLKKEDFILNRTKMGLMAVVVFLVFISTSSRSLSIPTIESVNLTIETLKKRVNKFSGKDLELLKQKQGVLKLPNKWYEKEIKQFISPLNKESRESRSNNLEKMWQKDEESIKANRL</sequence>